<dbReference type="GO" id="GO:0005524">
    <property type="term" value="F:ATP binding"/>
    <property type="evidence" value="ECO:0007669"/>
    <property type="project" value="UniProtKB-KW"/>
</dbReference>
<dbReference type="InterPro" id="IPR003593">
    <property type="entry name" value="AAA+_ATPase"/>
</dbReference>
<dbReference type="SUPFAM" id="SSF50331">
    <property type="entry name" value="MOP-like"/>
    <property type="match status" value="1"/>
</dbReference>
<dbReference type="InterPro" id="IPR003439">
    <property type="entry name" value="ABC_transporter-like_ATP-bd"/>
</dbReference>
<dbReference type="Pfam" id="PF00005">
    <property type="entry name" value="ABC_tran"/>
    <property type="match status" value="1"/>
</dbReference>
<proteinExistence type="predicted"/>
<dbReference type="InterPro" id="IPR050093">
    <property type="entry name" value="ABC_SmlMolc_Importer"/>
</dbReference>
<dbReference type="PROSITE" id="PS50893">
    <property type="entry name" value="ABC_TRANSPORTER_2"/>
    <property type="match status" value="1"/>
</dbReference>
<organism evidence="5">
    <name type="scientific">freshwater metagenome</name>
    <dbReference type="NCBI Taxonomy" id="449393"/>
    <lineage>
        <taxon>unclassified sequences</taxon>
        <taxon>metagenomes</taxon>
        <taxon>ecological metagenomes</taxon>
    </lineage>
</organism>
<feature type="domain" description="ABC transporter" evidence="4">
    <location>
        <begin position="1"/>
        <end position="226"/>
    </location>
</feature>
<keyword evidence="1" id="KW-0813">Transport</keyword>
<evidence type="ECO:0000313" key="5">
    <source>
        <dbReference type="EMBL" id="CAB4920806.1"/>
    </source>
</evidence>
<keyword evidence="2" id="KW-0547">Nucleotide-binding</keyword>
<gene>
    <name evidence="5" type="ORF">UFOPK3674_00538</name>
</gene>
<evidence type="ECO:0000259" key="4">
    <source>
        <dbReference type="PROSITE" id="PS50893"/>
    </source>
</evidence>
<dbReference type="SUPFAM" id="SSF52540">
    <property type="entry name" value="P-loop containing nucleoside triphosphate hydrolases"/>
    <property type="match status" value="1"/>
</dbReference>
<dbReference type="PROSITE" id="PS00211">
    <property type="entry name" value="ABC_TRANSPORTER_1"/>
    <property type="match status" value="1"/>
</dbReference>
<accession>A0A6J7HR35</accession>
<dbReference type="AlphaFoldDB" id="A0A6J7HR35"/>
<dbReference type="Gene3D" id="3.40.50.300">
    <property type="entry name" value="P-loop containing nucleotide triphosphate hydrolases"/>
    <property type="match status" value="1"/>
</dbReference>
<evidence type="ECO:0000256" key="3">
    <source>
        <dbReference type="ARBA" id="ARBA00022840"/>
    </source>
</evidence>
<protein>
    <submittedName>
        <fullName evidence="5">Unannotated protein</fullName>
    </submittedName>
</protein>
<evidence type="ECO:0000256" key="1">
    <source>
        <dbReference type="ARBA" id="ARBA00022448"/>
    </source>
</evidence>
<dbReference type="InterPro" id="IPR008995">
    <property type="entry name" value="Mo/tungstate-bd_C_term_dom"/>
</dbReference>
<dbReference type="PANTHER" id="PTHR42781">
    <property type="entry name" value="SPERMIDINE/PUTRESCINE IMPORT ATP-BINDING PROTEIN POTA"/>
    <property type="match status" value="1"/>
</dbReference>
<dbReference type="SMART" id="SM00382">
    <property type="entry name" value="AAA"/>
    <property type="match status" value="1"/>
</dbReference>
<dbReference type="InterPro" id="IPR017871">
    <property type="entry name" value="ABC_transporter-like_CS"/>
</dbReference>
<dbReference type="InterPro" id="IPR027417">
    <property type="entry name" value="P-loop_NTPase"/>
</dbReference>
<evidence type="ECO:0000256" key="2">
    <source>
        <dbReference type="ARBA" id="ARBA00022741"/>
    </source>
</evidence>
<dbReference type="PANTHER" id="PTHR42781:SF4">
    <property type="entry name" value="SPERMIDINE_PUTRESCINE IMPORT ATP-BINDING PROTEIN POTA"/>
    <property type="match status" value="1"/>
</dbReference>
<name>A0A6J7HR35_9ZZZZ</name>
<dbReference type="GO" id="GO:0016887">
    <property type="term" value="F:ATP hydrolysis activity"/>
    <property type="evidence" value="ECO:0007669"/>
    <property type="project" value="InterPro"/>
</dbReference>
<sequence length="337" mass="35098">MVGLDVDIALALRSYELSVALGVGRERVALVGPSGAGKTTVLRAIAGLVRPDRGRIALGGDVWLDREHGIDRAPERRAVGFVFQEYALFPHLDVRANVAFGGGAHASDLLERFGIAHLAAQRPGGISGGERQRVALARALARDPGVLLLDEPLSALDTQTRAEVRAELHGLLAELGLPTLLVTHDYRDAVALADRIGVLVDGTLRQVGSAEELTKAPADAFVARFTGACVLYGSAEPDAAGARVVLDDGTVIRAATPAQGRVGVAIHPWEVRLSAQSPGDAAMNAIPGRIDTVVPEGGRLRVRACGLEAEVDTAQGPRPGDLVHAVFAPAAALVVAV</sequence>
<dbReference type="EMBL" id="CAFBMX010000002">
    <property type="protein sequence ID" value="CAB4920806.1"/>
    <property type="molecule type" value="Genomic_DNA"/>
</dbReference>
<reference evidence="5" key="1">
    <citation type="submission" date="2020-05" db="EMBL/GenBank/DDBJ databases">
        <authorList>
            <person name="Chiriac C."/>
            <person name="Salcher M."/>
            <person name="Ghai R."/>
            <person name="Kavagutti S V."/>
        </authorList>
    </citation>
    <scope>NUCLEOTIDE SEQUENCE</scope>
</reference>
<keyword evidence="3" id="KW-0067">ATP-binding</keyword>